<proteinExistence type="predicted"/>
<dbReference type="AlphaFoldDB" id="A0AAN7ABA8"/>
<sequence length="80" mass="9255">MTRENYHVIPLVSEERGSKRHSCSPLGFIKSLGRWWPHDSKQDTPELPLEKKYVHVPTHAASSFIKTTTTRDIRKANEIL</sequence>
<name>A0AAN7ABA8_9PEZI</name>
<accession>A0AAN7ABA8</accession>
<evidence type="ECO:0000313" key="2">
    <source>
        <dbReference type="Proteomes" id="UP001302321"/>
    </source>
</evidence>
<dbReference type="Proteomes" id="UP001302321">
    <property type="component" value="Unassembled WGS sequence"/>
</dbReference>
<evidence type="ECO:0000313" key="1">
    <source>
        <dbReference type="EMBL" id="KAK4180144.1"/>
    </source>
</evidence>
<reference evidence="1" key="2">
    <citation type="submission" date="2023-05" db="EMBL/GenBank/DDBJ databases">
        <authorList>
            <consortium name="Lawrence Berkeley National Laboratory"/>
            <person name="Steindorff A."/>
            <person name="Hensen N."/>
            <person name="Bonometti L."/>
            <person name="Westerberg I."/>
            <person name="Brannstrom I.O."/>
            <person name="Guillou S."/>
            <person name="Cros-Aarteil S."/>
            <person name="Calhoun S."/>
            <person name="Haridas S."/>
            <person name="Kuo A."/>
            <person name="Mondo S."/>
            <person name="Pangilinan J."/>
            <person name="Riley R."/>
            <person name="Labutti K."/>
            <person name="Andreopoulos B."/>
            <person name="Lipzen A."/>
            <person name="Chen C."/>
            <person name="Yanf M."/>
            <person name="Daum C."/>
            <person name="Ng V."/>
            <person name="Clum A."/>
            <person name="Ohm R."/>
            <person name="Martin F."/>
            <person name="Silar P."/>
            <person name="Natvig D."/>
            <person name="Lalanne C."/>
            <person name="Gautier V."/>
            <person name="Ament-Velasquez S.L."/>
            <person name="Kruys A."/>
            <person name="Hutchinson M.I."/>
            <person name="Powell A.J."/>
            <person name="Barry K."/>
            <person name="Miller A.N."/>
            <person name="Grigoriev I.V."/>
            <person name="Debuchy R."/>
            <person name="Gladieux P."/>
            <person name="Thoren M.H."/>
            <person name="Johannesson H."/>
        </authorList>
    </citation>
    <scope>NUCLEOTIDE SEQUENCE</scope>
    <source>
        <strain evidence="1">CBS 892.96</strain>
    </source>
</reference>
<protein>
    <submittedName>
        <fullName evidence="1">Uncharacterized protein</fullName>
    </submittedName>
</protein>
<gene>
    <name evidence="1" type="ORF">QBC36DRAFT_320757</name>
</gene>
<comment type="caution">
    <text evidence="1">The sequence shown here is derived from an EMBL/GenBank/DDBJ whole genome shotgun (WGS) entry which is preliminary data.</text>
</comment>
<dbReference type="EMBL" id="MU866103">
    <property type="protein sequence ID" value="KAK4180144.1"/>
    <property type="molecule type" value="Genomic_DNA"/>
</dbReference>
<keyword evidence="2" id="KW-1185">Reference proteome</keyword>
<organism evidence="1 2">
    <name type="scientific">Triangularia setosa</name>
    <dbReference type="NCBI Taxonomy" id="2587417"/>
    <lineage>
        <taxon>Eukaryota</taxon>
        <taxon>Fungi</taxon>
        <taxon>Dikarya</taxon>
        <taxon>Ascomycota</taxon>
        <taxon>Pezizomycotina</taxon>
        <taxon>Sordariomycetes</taxon>
        <taxon>Sordariomycetidae</taxon>
        <taxon>Sordariales</taxon>
        <taxon>Podosporaceae</taxon>
        <taxon>Triangularia</taxon>
    </lineage>
</organism>
<reference evidence="1" key="1">
    <citation type="journal article" date="2023" name="Mol. Phylogenet. Evol.">
        <title>Genome-scale phylogeny and comparative genomics of the fungal order Sordariales.</title>
        <authorList>
            <person name="Hensen N."/>
            <person name="Bonometti L."/>
            <person name="Westerberg I."/>
            <person name="Brannstrom I.O."/>
            <person name="Guillou S."/>
            <person name="Cros-Aarteil S."/>
            <person name="Calhoun S."/>
            <person name="Haridas S."/>
            <person name="Kuo A."/>
            <person name="Mondo S."/>
            <person name="Pangilinan J."/>
            <person name="Riley R."/>
            <person name="LaButti K."/>
            <person name="Andreopoulos B."/>
            <person name="Lipzen A."/>
            <person name="Chen C."/>
            <person name="Yan M."/>
            <person name="Daum C."/>
            <person name="Ng V."/>
            <person name="Clum A."/>
            <person name="Steindorff A."/>
            <person name="Ohm R.A."/>
            <person name="Martin F."/>
            <person name="Silar P."/>
            <person name="Natvig D.O."/>
            <person name="Lalanne C."/>
            <person name="Gautier V."/>
            <person name="Ament-Velasquez S.L."/>
            <person name="Kruys A."/>
            <person name="Hutchinson M.I."/>
            <person name="Powell A.J."/>
            <person name="Barry K."/>
            <person name="Miller A.N."/>
            <person name="Grigoriev I.V."/>
            <person name="Debuchy R."/>
            <person name="Gladieux P."/>
            <person name="Hiltunen Thoren M."/>
            <person name="Johannesson H."/>
        </authorList>
    </citation>
    <scope>NUCLEOTIDE SEQUENCE</scope>
    <source>
        <strain evidence="1">CBS 892.96</strain>
    </source>
</reference>